<dbReference type="AlphaFoldDB" id="A0A160U0W3"/>
<evidence type="ECO:0000256" key="1">
    <source>
        <dbReference type="ARBA" id="ARBA00001946"/>
    </source>
</evidence>
<reference evidence="6" key="1">
    <citation type="submission" date="2015-10" db="EMBL/GenBank/DDBJ databases">
        <authorList>
            <person name="Gilbert D.G."/>
        </authorList>
    </citation>
    <scope>NUCLEOTIDE SEQUENCE</scope>
</reference>
<dbReference type="PANTHER" id="PTHR12001">
    <property type="entry name" value="GERANYLGERANYL PYROPHOSPHATE SYNTHASE"/>
    <property type="match status" value="1"/>
</dbReference>
<dbReference type="EC" id="2.5.1.91" evidence="6"/>
<dbReference type="Gene3D" id="1.10.600.10">
    <property type="entry name" value="Farnesyl Diphosphate Synthase"/>
    <property type="match status" value="1"/>
</dbReference>
<dbReference type="PANTHER" id="PTHR12001:SF69">
    <property type="entry name" value="ALL TRANS-POLYPRENYL-DIPHOSPHATE SYNTHASE PDSS1"/>
    <property type="match status" value="1"/>
</dbReference>
<proteinExistence type="inferred from homology"/>
<protein>
    <submittedName>
        <fullName evidence="6">Decaprenyl diphosphate synthase</fullName>
        <ecNumber evidence="6">2.5.1.91</ecNumber>
    </submittedName>
</protein>
<keyword evidence="4" id="KW-0479">Metal-binding</keyword>
<dbReference type="SUPFAM" id="SSF48576">
    <property type="entry name" value="Terpenoid synthases"/>
    <property type="match status" value="1"/>
</dbReference>
<evidence type="ECO:0000256" key="4">
    <source>
        <dbReference type="ARBA" id="ARBA00022723"/>
    </source>
</evidence>
<dbReference type="GO" id="GO:0046872">
    <property type="term" value="F:metal ion binding"/>
    <property type="evidence" value="ECO:0007669"/>
    <property type="project" value="UniProtKB-KW"/>
</dbReference>
<keyword evidence="3 6" id="KW-0808">Transferase</keyword>
<dbReference type="InterPro" id="IPR033749">
    <property type="entry name" value="Polyprenyl_synt_CS"/>
</dbReference>
<dbReference type="PROSITE" id="PS00444">
    <property type="entry name" value="POLYPRENYL_SYNTHASE_2"/>
    <property type="match status" value="1"/>
</dbReference>
<evidence type="ECO:0000256" key="2">
    <source>
        <dbReference type="ARBA" id="ARBA00006706"/>
    </source>
</evidence>
<dbReference type="InterPro" id="IPR008949">
    <property type="entry name" value="Isoprenoid_synthase_dom_sf"/>
</dbReference>
<dbReference type="InterPro" id="IPR000092">
    <property type="entry name" value="Polyprenyl_synt"/>
</dbReference>
<dbReference type="EMBL" id="CZQD01000032">
    <property type="protein sequence ID" value="CUS56737.1"/>
    <property type="molecule type" value="Genomic_DNA"/>
</dbReference>
<evidence type="ECO:0000256" key="5">
    <source>
        <dbReference type="ARBA" id="ARBA00022842"/>
    </source>
</evidence>
<dbReference type="GO" id="GO:0097269">
    <property type="term" value="F:all-trans-decaprenyl-diphosphate synthase activity"/>
    <property type="evidence" value="ECO:0007669"/>
    <property type="project" value="UniProtKB-EC"/>
</dbReference>
<gene>
    <name evidence="6" type="ORF">MGWOODY_Hyp2138</name>
</gene>
<evidence type="ECO:0000313" key="6">
    <source>
        <dbReference type="EMBL" id="CUS56737.1"/>
    </source>
</evidence>
<keyword evidence="5" id="KW-0460">Magnesium</keyword>
<comment type="cofactor">
    <cofactor evidence="1">
        <name>Mg(2+)</name>
        <dbReference type="ChEBI" id="CHEBI:18420"/>
    </cofactor>
</comment>
<sequence>MGASENVTLAPKPRGKEAVGSIVDRMQTLVAKDLGEVETLLATRAASPISVIPDLSGYIVSAGGKRLRPLITLISAHAVGTPNKATHALAAAVEFIHTATLLHDDVVDESDLRRGKPAAKAIWGNKASILVGDFLFARAFNLLVETNSLEILNRLATASTVIAEGEVRQLAAMQARDLPTEDYLAIIEAKTGALFEAAAETGAMSVGSDDHAHALATYGKNLGLAFQIIDDVLDYGGTTSVIGKSVGDDFRECKITLPVIVAKRRGSDEDRLFWDRAMNSETQQDADLAHAVHLIRATGAADATVQEAEAYAALAKGALRTLEESPYRSALEDLADFCVSRAY</sequence>
<dbReference type="CDD" id="cd00685">
    <property type="entry name" value="Trans_IPPS_HT"/>
    <property type="match status" value="1"/>
</dbReference>
<evidence type="ECO:0000256" key="3">
    <source>
        <dbReference type="ARBA" id="ARBA00022679"/>
    </source>
</evidence>
<accession>A0A160U0W3</accession>
<dbReference type="GO" id="GO:0008299">
    <property type="term" value="P:isoprenoid biosynthetic process"/>
    <property type="evidence" value="ECO:0007669"/>
    <property type="project" value="InterPro"/>
</dbReference>
<organism evidence="6">
    <name type="scientific">hydrothermal vent metagenome</name>
    <dbReference type="NCBI Taxonomy" id="652676"/>
    <lineage>
        <taxon>unclassified sequences</taxon>
        <taxon>metagenomes</taxon>
        <taxon>ecological metagenomes</taxon>
    </lineage>
</organism>
<dbReference type="Pfam" id="PF00348">
    <property type="entry name" value="polyprenyl_synt"/>
    <property type="match status" value="1"/>
</dbReference>
<name>A0A160U0W3_9ZZZZ</name>
<dbReference type="PROSITE" id="PS00723">
    <property type="entry name" value="POLYPRENYL_SYNTHASE_1"/>
    <property type="match status" value="1"/>
</dbReference>
<comment type="similarity">
    <text evidence="2">Belongs to the FPP/GGPP synthase family.</text>
</comment>
<dbReference type="SFLD" id="SFLDS00005">
    <property type="entry name" value="Isoprenoid_Synthase_Type_I"/>
    <property type="match status" value="1"/>
</dbReference>